<dbReference type="PANTHER" id="PTHR30598:SF3">
    <property type="entry name" value="RESPIRATORY NITRATE REDUCTASE 1 GAMMA CHAIN"/>
    <property type="match status" value="1"/>
</dbReference>
<dbReference type="InterPro" id="IPR036197">
    <property type="entry name" value="NarG-like_sf"/>
</dbReference>
<evidence type="ECO:0000256" key="8">
    <source>
        <dbReference type="ARBA" id="ARBA00022989"/>
    </source>
</evidence>
<evidence type="ECO:0000256" key="3">
    <source>
        <dbReference type="ARBA" id="ARBA00022475"/>
    </source>
</evidence>
<organism evidence="15 16">
    <name type="scientific">Streptomyces thermospinosisporus</name>
    <dbReference type="NCBI Taxonomy" id="161482"/>
    <lineage>
        <taxon>Bacteria</taxon>
        <taxon>Bacillati</taxon>
        <taxon>Actinomycetota</taxon>
        <taxon>Actinomycetes</taxon>
        <taxon>Kitasatosporales</taxon>
        <taxon>Streptomycetaceae</taxon>
        <taxon>Streptomyces</taxon>
    </lineage>
</organism>
<keyword evidence="2" id="KW-0813">Transport</keyword>
<keyword evidence="10" id="KW-0408">Iron</keyword>
<feature type="transmembrane region" description="Helical" evidence="13">
    <location>
        <begin position="191"/>
        <end position="213"/>
    </location>
</feature>
<dbReference type="InterPro" id="IPR023234">
    <property type="entry name" value="NarG-like_domain"/>
</dbReference>
<dbReference type="SUPFAM" id="SSF103501">
    <property type="entry name" value="Respiratory nitrate reductase 1 gamma chain"/>
    <property type="match status" value="1"/>
</dbReference>
<evidence type="ECO:0000256" key="12">
    <source>
        <dbReference type="ARBA" id="ARBA00023136"/>
    </source>
</evidence>
<feature type="transmembrane region" description="Helical" evidence="13">
    <location>
        <begin position="145"/>
        <end position="171"/>
    </location>
</feature>
<protein>
    <submittedName>
        <fullName evidence="15">Respiratory nitrate reductase subunit gamma</fullName>
    </submittedName>
</protein>
<keyword evidence="8 13" id="KW-1133">Transmembrane helix</keyword>
<evidence type="ECO:0000256" key="1">
    <source>
        <dbReference type="ARBA" id="ARBA00004651"/>
    </source>
</evidence>
<evidence type="ECO:0000256" key="2">
    <source>
        <dbReference type="ARBA" id="ARBA00022448"/>
    </source>
</evidence>
<dbReference type="NCBIfam" id="TIGR00351">
    <property type="entry name" value="narI"/>
    <property type="match status" value="1"/>
</dbReference>
<dbReference type="Proteomes" id="UP001500973">
    <property type="component" value="Unassembled WGS sequence"/>
</dbReference>
<keyword evidence="12 13" id="KW-0472">Membrane</keyword>
<evidence type="ECO:0000313" key="15">
    <source>
        <dbReference type="EMBL" id="GAA1422444.1"/>
    </source>
</evidence>
<comment type="caution">
    <text evidence="15">The sequence shown here is derived from an EMBL/GenBank/DDBJ whole genome shotgun (WGS) entry which is preliminary data.</text>
</comment>
<evidence type="ECO:0000313" key="16">
    <source>
        <dbReference type="Proteomes" id="UP001500973"/>
    </source>
</evidence>
<name>A0ABP4JKI5_9ACTN</name>
<evidence type="ECO:0000256" key="5">
    <source>
        <dbReference type="ARBA" id="ARBA00022692"/>
    </source>
</evidence>
<dbReference type="Gene3D" id="1.20.950.20">
    <property type="entry name" value="Transmembrane di-heme cytochromes, Chain C"/>
    <property type="match status" value="1"/>
</dbReference>
<dbReference type="PANTHER" id="PTHR30598">
    <property type="entry name" value="NITRATE REDUCTASE PRIVATE CHAPERONE, REDOX ENZYME MATURATION PROTEIN REMP FAMILY"/>
    <property type="match status" value="1"/>
</dbReference>
<evidence type="ECO:0000256" key="4">
    <source>
        <dbReference type="ARBA" id="ARBA00022617"/>
    </source>
</evidence>
<feature type="transmembrane region" description="Helical" evidence="13">
    <location>
        <begin position="20"/>
        <end position="40"/>
    </location>
</feature>
<feature type="transmembrane region" description="Helical" evidence="13">
    <location>
        <begin position="61"/>
        <end position="81"/>
    </location>
</feature>
<keyword evidence="6" id="KW-0479">Metal-binding</keyword>
<dbReference type="RefSeq" id="WP_344012325.1">
    <property type="nucleotide sequence ID" value="NZ_BAAAIZ010000030.1"/>
</dbReference>
<gene>
    <name evidence="15" type="primary">narI</name>
    <name evidence="15" type="ORF">GCM10009601_23970</name>
</gene>
<keyword evidence="9" id="KW-0560">Oxidoreductase</keyword>
<reference evidence="16" key="1">
    <citation type="journal article" date="2019" name="Int. J. Syst. Evol. Microbiol.">
        <title>The Global Catalogue of Microorganisms (GCM) 10K type strain sequencing project: providing services to taxonomists for standard genome sequencing and annotation.</title>
        <authorList>
            <consortium name="The Broad Institute Genomics Platform"/>
            <consortium name="The Broad Institute Genome Sequencing Center for Infectious Disease"/>
            <person name="Wu L."/>
            <person name="Ma J."/>
        </authorList>
    </citation>
    <scope>NUCLEOTIDE SEQUENCE [LARGE SCALE GENOMIC DNA]</scope>
    <source>
        <strain evidence="16">JCM 11756</strain>
    </source>
</reference>
<keyword evidence="5 13" id="KW-0812">Transmembrane</keyword>
<dbReference type="Pfam" id="PF02665">
    <property type="entry name" value="Nitrate_red_gam"/>
    <property type="match status" value="1"/>
</dbReference>
<keyword evidence="3" id="KW-1003">Cell membrane</keyword>
<comment type="subcellular location">
    <subcellularLocation>
        <location evidence="1">Cell membrane</location>
        <topology evidence="1">Multi-pass membrane protein</topology>
    </subcellularLocation>
</comment>
<keyword evidence="16" id="KW-1185">Reference proteome</keyword>
<evidence type="ECO:0000259" key="14">
    <source>
        <dbReference type="Pfam" id="PF02665"/>
    </source>
</evidence>
<keyword evidence="4" id="KW-0349">Heme</keyword>
<keyword evidence="7" id="KW-0249">Electron transport</keyword>
<feature type="transmembrane region" description="Helical" evidence="13">
    <location>
        <begin position="101"/>
        <end position="125"/>
    </location>
</feature>
<evidence type="ECO:0000256" key="13">
    <source>
        <dbReference type="SAM" id="Phobius"/>
    </source>
</evidence>
<sequence length="256" mass="28147">MSTAPAHPVTLAVESGTGGILLWVVLPYLSLAVFVLGHIWRYRYDKFGWTTRSSQLYENRLLRIGSPLFHFGILIVALGHVGGLLIPESWTEAVGISEHTYHVLAVVLGTVAGVATVGGMAILIYRRRTVGPVFSATTRNDKAMYLALAVTIGLGLAATVAANIAGGGYNYRETVSPWFRSVFSLQPDPDLMTGIPVLFQLHAVSALLLFAIWPFTRLVHMLTAPLGYLTRPYIVYRSRDTRLGTRPPRRGWDRVS</sequence>
<evidence type="ECO:0000256" key="6">
    <source>
        <dbReference type="ARBA" id="ARBA00022723"/>
    </source>
</evidence>
<dbReference type="InterPro" id="IPR003816">
    <property type="entry name" value="Nitrate_red_gam"/>
</dbReference>
<evidence type="ECO:0000256" key="7">
    <source>
        <dbReference type="ARBA" id="ARBA00022982"/>
    </source>
</evidence>
<dbReference type="EMBL" id="BAAAIZ010000030">
    <property type="protein sequence ID" value="GAA1422444.1"/>
    <property type="molecule type" value="Genomic_DNA"/>
</dbReference>
<keyword evidence="11" id="KW-0534">Nitrate assimilation</keyword>
<evidence type="ECO:0000256" key="11">
    <source>
        <dbReference type="ARBA" id="ARBA00023063"/>
    </source>
</evidence>
<evidence type="ECO:0000256" key="10">
    <source>
        <dbReference type="ARBA" id="ARBA00023004"/>
    </source>
</evidence>
<accession>A0ABP4JKI5</accession>
<evidence type="ECO:0000256" key="9">
    <source>
        <dbReference type="ARBA" id="ARBA00023002"/>
    </source>
</evidence>
<dbReference type="InterPro" id="IPR051936">
    <property type="entry name" value="Heme-iron_electron_transfer"/>
</dbReference>
<proteinExistence type="predicted"/>
<feature type="domain" description="NarG-like" evidence="14">
    <location>
        <begin position="21"/>
        <end position="239"/>
    </location>
</feature>